<comment type="caution">
    <text evidence="2">The sequence shown here is derived from an EMBL/GenBank/DDBJ whole genome shotgun (WGS) entry which is preliminary data.</text>
</comment>
<evidence type="ECO:0000313" key="3">
    <source>
        <dbReference type="Proteomes" id="UP000280501"/>
    </source>
</evidence>
<feature type="transmembrane region" description="Helical" evidence="1">
    <location>
        <begin position="27"/>
        <end position="47"/>
    </location>
</feature>
<keyword evidence="1" id="KW-0812">Transmembrane</keyword>
<accession>A0A3N4YJR6</accession>
<feature type="transmembrane region" description="Helical" evidence="1">
    <location>
        <begin position="112"/>
        <end position="133"/>
    </location>
</feature>
<reference evidence="2 3" key="1">
    <citation type="submission" date="2018-11" db="EMBL/GenBank/DDBJ databases">
        <title>Sequencing the genomes of 1000 actinobacteria strains.</title>
        <authorList>
            <person name="Klenk H.-P."/>
        </authorList>
    </citation>
    <scope>NUCLEOTIDE SEQUENCE [LARGE SCALE GENOMIC DNA]</scope>
    <source>
        <strain evidence="2 3">DSM 15700</strain>
    </source>
</reference>
<feature type="transmembrane region" description="Helical" evidence="1">
    <location>
        <begin position="59"/>
        <end position="80"/>
    </location>
</feature>
<feature type="transmembrane region" description="Helical" evidence="1">
    <location>
        <begin position="87"/>
        <end position="106"/>
    </location>
</feature>
<protein>
    <submittedName>
        <fullName evidence="2">Uncharacterized protein</fullName>
    </submittedName>
</protein>
<organism evidence="2 3">
    <name type="scientific">Myceligenerans xiligouense</name>
    <dbReference type="NCBI Taxonomy" id="253184"/>
    <lineage>
        <taxon>Bacteria</taxon>
        <taxon>Bacillati</taxon>
        <taxon>Actinomycetota</taxon>
        <taxon>Actinomycetes</taxon>
        <taxon>Micrococcales</taxon>
        <taxon>Promicromonosporaceae</taxon>
        <taxon>Myceligenerans</taxon>
    </lineage>
</organism>
<evidence type="ECO:0000313" key="2">
    <source>
        <dbReference type="EMBL" id="RPF21369.1"/>
    </source>
</evidence>
<proteinExistence type="predicted"/>
<keyword evidence="1" id="KW-0472">Membrane</keyword>
<keyword evidence="3" id="KW-1185">Reference proteome</keyword>
<dbReference type="RefSeq" id="WP_123814415.1">
    <property type="nucleotide sequence ID" value="NZ_RKQZ01000001.1"/>
</dbReference>
<gene>
    <name evidence="2" type="ORF">EDD34_1996</name>
</gene>
<keyword evidence="1" id="KW-1133">Transmembrane helix</keyword>
<sequence>MATIDEATPSPHDVAGRTLGRHLLAAYGAYGVACGIPGTAFVVYLFVVEGTVVDEWNVLTALAIGFLVAAGVAFLLHVLVARRLRLGWVHALTVIPLALVSTWLTASWPWGWASLIAASVAPATIGLLTAPALHGRNRWIAAGGSALLLAVTVAVPAVMVYRTFTGEL</sequence>
<dbReference type="Proteomes" id="UP000280501">
    <property type="component" value="Unassembled WGS sequence"/>
</dbReference>
<name>A0A3N4YJR6_9MICO</name>
<evidence type="ECO:0000256" key="1">
    <source>
        <dbReference type="SAM" id="Phobius"/>
    </source>
</evidence>
<dbReference type="AlphaFoldDB" id="A0A3N4YJR6"/>
<feature type="transmembrane region" description="Helical" evidence="1">
    <location>
        <begin position="140"/>
        <end position="161"/>
    </location>
</feature>
<dbReference type="EMBL" id="RKQZ01000001">
    <property type="protein sequence ID" value="RPF21369.1"/>
    <property type="molecule type" value="Genomic_DNA"/>
</dbReference>